<keyword evidence="11" id="KW-1185">Reference proteome</keyword>
<dbReference type="InterPro" id="IPR000994">
    <property type="entry name" value="Pept_M24"/>
</dbReference>
<evidence type="ECO:0000259" key="9">
    <source>
        <dbReference type="SMART" id="SM01011"/>
    </source>
</evidence>
<keyword evidence="10" id="KW-0031">Aminopeptidase</keyword>
<dbReference type="Gene3D" id="3.90.230.10">
    <property type="entry name" value="Creatinase/methionine aminopeptidase superfamily"/>
    <property type="match status" value="1"/>
</dbReference>
<name>A0ABU5T020_9CYAN</name>
<keyword evidence="7" id="KW-0464">Manganese</keyword>
<dbReference type="PANTHER" id="PTHR43226:SF4">
    <property type="entry name" value="XAA-PRO AMINOPEPTIDASE 3"/>
    <property type="match status" value="1"/>
</dbReference>
<dbReference type="Proteomes" id="UP001302329">
    <property type="component" value="Unassembled WGS sequence"/>
</dbReference>
<evidence type="ECO:0000313" key="10">
    <source>
        <dbReference type="EMBL" id="MEA5444041.1"/>
    </source>
</evidence>
<sequence length="443" mass="48034">MPPTPLIDPALLARRRQRFLQKLGSVAAVIPGAALVTHHADVEHGFRQNSDFWYLTGFDEPGAVALFLPHRPDNPFVLFVEAKDPGAEVWNGFRWGCEGAVTSFGADLAHPRGELAERLPEYLDGAEGIAFRVGRHPQVEPLVLAAWARQLDRSPRSGKAALGLVAPCPLLHELRLRKDPEELTRLREAARISAEAHELARRVVRPGLSERQVQAMIEQHFLEQGARGPAYGSIVAGGDNACVLHYTANADVLREGDLLLIDAGCSLDDYYNGDITRTFPVSGRFSGEQRALYDLVLAAQEAAVAAVAPGQTAEGVHDTAVRVLVEGLVELGLLNGAVDGLIEQGAYRHLYMHRTGHWLGLDVHDVGAYRLGEHHVALEPGMVLTVEPGLYVSDRLAVPEGQPAIADRWKGIGIRIEDDVAVSDHGHEVLSAAALKAPAAMER</sequence>
<dbReference type="PROSITE" id="PS00491">
    <property type="entry name" value="PROLINE_PEPTIDASE"/>
    <property type="match status" value="1"/>
</dbReference>
<comment type="cofactor">
    <cofactor evidence="2">
        <name>Mn(2+)</name>
        <dbReference type="ChEBI" id="CHEBI:29035"/>
    </cofactor>
</comment>
<keyword evidence="5 8" id="KW-0479">Metal-binding</keyword>
<dbReference type="Pfam" id="PF05195">
    <property type="entry name" value="AMP_N"/>
    <property type="match status" value="1"/>
</dbReference>
<dbReference type="InterPro" id="IPR052433">
    <property type="entry name" value="X-Pro_dipept-like"/>
</dbReference>
<dbReference type="SUPFAM" id="SSF55920">
    <property type="entry name" value="Creatinase/aminopeptidase"/>
    <property type="match status" value="1"/>
</dbReference>
<evidence type="ECO:0000256" key="3">
    <source>
        <dbReference type="ARBA" id="ARBA00008766"/>
    </source>
</evidence>
<comment type="similarity">
    <text evidence="3 8">Belongs to the peptidase M24B family.</text>
</comment>
<organism evidence="10 11">
    <name type="scientific">Cyanobium gracile UHCC 0281</name>
    <dbReference type="NCBI Taxonomy" id="3110309"/>
    <lineage>
        <taxon>Bacteria</taxon>
        <taxon>Bacillati</taxon>
        <taxon>Cyanobacteriota</taxon>
        <taxon>Cyanophyceae</taxon>
        <taxon>Synechococcales</taxon>
        <taxon>Prochlorococcaceae</taxon>
        <taxon>Cyanobium</taxon>
    </lineage>
</organism>
<dbReference type="EC" id="3.4.11.9" evidence="4"/>
<comment type="catalytic activity">
    <reaction evidence="1">
        <text>Release of any N-terminal amino acid, including proline, that is linked to proline, even from a dipeptide or tripeptide.</text>
        <dbReference type="EC" id="3.4.11.9"/>
    </reaction>
</comment>
<dbReference type="InterPro" id="IPR007865">
    <property type="entry name" value="Aminopep_P_N"/>
</dbReference>
<evidence type="ECO:0000256" key="4">
    <source>
        <dbReference type="ARBA" id="ARBA00012574"/>
    </source>
</evidence>
<evidence type="ECO:0000256" key="2">
    <source>
        <dbReference type="ARBA" id="ARBA00001936"/>
    </source>
</evidence>
<dbReference type="InterPro" id="IPR036005">
    <property type="entry name" value="Creatinase/aminopeptidase-like"/>
</dbReference>
<dbReference type="PANTHER" id="PTHR43226">
    <property type="entry name" value="XAA-PRO AMINOPEPTIDASE 3"/>
    <property type="match status" value="1"/>
</dbReference>
<accession>A0ABU5T020</accession>
<evidence type="ECO:0000256" key="5">
    <source>
        <dbReference type="ARBA" id="ARBA00022723"/>
    </source>
</evidence>
<feature type="domain" description="Aminopeptidase P N-terminal" evidence="9">
    <location>
        <begin position="7"/>
        <end position="140"/>
    </location>
</feature>
<dbReference type="SUPFAM" id="SSF53092">
    <property type="entry name" value="Creatinase/prolidase N-terminal domain"/>
    <property type="match status" value="1"/>
</dbReference>
<evidence type="ECO:0000256" key="7">
    <source>
        <dbReference type="ARBA" id="ARBA00023211"/>
    </source>
</evidence>
<dbReference type="Pfam" id="PF00557">
    <property type="entry name" value="Peptidase_M24"/>
    <property type="match status" value="1"/>
</dbReference>
<dbReference type="InterPro" id="IPR029149">
    <property type="entry name" value="Creatin/AminoP/Spt16_N"/>
</dbReference>
<dbReference type="InterPro" id="IPR001131">
    <property type="entry name" value="Peptidase_M24B_aminopep-P_CS"/>
</dbReference>
<reference evidence="10 11" key="1">
    <citation type="submission" date="2023-12" db="EMBL/GenBank/DDBJ databases">
        <title>Baltic Sea Cyanobacteria.</title>
        <authorList>
            <person name="Delbaje E."/>
            <person name="Fewer D.P."/>
            <person name="Shishido T.K."/>
        </authorList>
    </citation>
    <scope>NUCLEOTIDE SEQUENCE [LARGE SCALE GENOMIC DNA]</scope>
    <source>
        <strain evidence="10 11">UHCC 0281</strain>
    </source>
</reference>
<dbReference type="EMBL" id="JAYGHY010000091">
    <property type="protein sequence ID" value="MEA5444041.1"/>
    <property type="molecule type" value="Genomic_DNA"/>
</dbReference>
<evidence type="ECO:0000256" key="8">
    <source>
        <dbReference type="RuleBase" id="RU000590"/>
    </source>
</evidence>
<dbReference type="RefSeq" id="WP_323357982.1">
    <property type="nucleotide sequence ID" value="NZ_JAYGHY010000091.1"/>
</dbReference>
<evidence type="ECO:0000256" key="1">
    <source>
        <dbReference type="ARBA" id="ARBA00001424"/>
    </source>
</evidence>
<evidence type="ECO:0000256" key="6">
    <source>
        <dbReference type="ARBA" id="ARBA00022801"/>
    </source>
</evidence>
<keyword evidence="6" id="KW-0378">Hydrolase</keyword>
<evidence type="ECO:0000313" key="11">
    <source>
        <dbReference type="Proteomes" id="UP001302329"/>
    </source>
</evidence>
<dbReference type="CDD" id="cd01087">
    <property type="entry name" value="Prolidase"/>
    <property type="match status" value="1"/>
</dbReference>
<proteinExistence type="inferred from homology"/>
<comment type="caution">
    <text evidence="10">The sequence shown here is derived from an EMBL/GenBank/DDBJ whole genome shotgun (WGS) entry which is preliminary data.</text>
</comment>
<dbReference type="SMART" id="SM01011">
    <property type="entry name" value="AMP_N"/>
    <property type="match status" value="1"/>
</dbReference>
<dbReference type="Gene3D" id="3.40.350.10">
    <property type="entry name" value="Creatinase/prolidase N-terminal domain"/>
    <property type="match status" value="1"/>
</dbReference>
<gene>
    <name evidence="10" type="ORF">VB739_15895</name>
</gene>
<protein>
    <recommendedName>
        <fullName evidence="4">Xaa-Pro aminopeptidase</fullName>
        <ecNumber evidence="4">3.4.11.9</ecNumber>
    </recommendedName>
</protein>
<dbReference type="GO" id="GO:0004177">
    <property type="term" value="F:aminopeptidase activity"/>
    <property type="evidence" value="ECO:0007669"/>
    <property type="project" value="UniProtKB-KW"/>
</dbReference>
<keyword evidence="10" id="KW-0645">Protease</keyword>